<dbReference type="GO" id="GO:0005886">
    <property type="term" value="C:plasma membrane"/>
    <property type="evidence" value="ECO:0007669"/>
    <property type="project" value="UniProtKB-SubCell"/>
</dbReference>
<name>A0ABD1JQJ4_9TELE</name>
<gene>
    <name evidence="13" type="ORF">ACEWY4_016041</name>
</gene>
<evidence type="ECO:0000256" key="6">
    <source>
        <dbReference type="ARBA" id="ARBA00023136"/>
    </source>
</evidence>
<keyword evidence="3" id="KW-0812">Transmembrane</keyword>
<dbReference type="InterPro" id="IPR013106">
    <property type="entry name" value="Ig_V-set"/>
</dbReference>
<evidence type="ECO:0000256" key="9">
    <source>
        <dbReference type="ARBA" id="ARBA00023180"/>
    </source>
</evidence>
<dbReference type="GO" id="GO:1903037">
    <property type="term" value="P:regulation of leukocyte cell-cell adhesion"/>
    <property type="evidence" value="ECO:0007669"/>
    <property type="project" value="UniProtKB-ARBA"/>
</dbReference>
<dbReference type="GO" id="GO:0050863">
    <property type="term" value="P:regulation of T cell activation"/>
    <property type="evidence" value="ECO:0007669"/>
    <property type="project" value="UniProtKB-ARBA"/>
</dbReference>
<dbReference type="PANTHER" id="PTHR25466:SF14">
    <property type="entry name" value="BUTYROPHILIN SUBFAMILY 2 MEMBER A2-LIKE-RELATED"/>
    <property type="match status" value="1"/>
</dbReference>
<evidence type="ECO:0000256" key="1">
    <source>
        <dbReference type="ARBA" id="ARBA00004251"/>
    </source>
</evidence>
<keyword evidence="5" id="KW-1133">Transmembrane helix</keyword>
<dbReference type="PROSITE" id="PS50835">
    <property type="entry name" value="IG_LIKE"/>
    <property type="match status" value="1"/>
</dbReference>
<dbReference type="Pfam" id="PF07686">
    <property type="entry name" value="V-set"/>
    <property type="match status" value="1"/>
</dbReference>
<dbReference type="EMBL" id="JBHFQA010000013">
    <property type="protein sequence ID" value="KAL2089142.1"/>
    <property type="molecule type" value="Genomic_DNA"/>
</dbReference>
<dbReference type="Proteomes" id="UP001591681">
    <property type="component" value="Unassembled WGS sequence"/>
</dbReference>
<evidence type="ECO:0000256" key="10">
    <source>
        <dbReference type="ARBA" id="ARBA00023319"/>
    </source>
</evidence>
<dbReference type="PANTHER" id="PTHR25466">
    <property type="entry name" value="T-LYMPHOCYTE ACTIVATION ANTIGEN"/>
    <property type="match status" value="1"/>
</dbReference>
<evidence type="ECO:0000256" key="5">
    <source>
        <dbReference type="ARBA" id="ARBA00022989"/>
    </source>
</evidence>
<keyword evidence="4 11" id="KW-0732">Signal</keyword>
<organism evidence="13 14">
    <name type="scientific">Coilia grayii</name>
    <name type="common">Gray's grenadier anchovy</name>
    <dbReference type="NCBI Taxonomy" id="363190"/>
    <lineage>
        <taxon>Eukaryota</taxon>
        <taxon>Metazoa</taxon>
        <taxon>Chordata</taxon>
        <taxon>Craniata</taxon>
        <taxon>Vertebrata</taxon>
        <taxon>Euteleostomi</taxon>
        <taxon>Actinopterygii</taxon>
        <taxon>Neopterygii</taxon>
        <taxon>Teleostei</taxon>
        <taxon>Clupei</taxon>
        <taxon>Clupeiformes</taxon>
        <taxon>Clupeoidei</taxon>
        <taxon>Engraulidae</taxon>
        <taxon>Coilinae</taxon>
        <taxon>Coilia</taxon>
    </lineage>
</organism>
<dbReference type="InterPro" id="IPR036179">
    <property type="entry name" value="Ig-like_dom_sf"/>
</dbReference>
<keyword evidence="8" id="KW-0675">Receptor</keyword>
<comment type="subcellular location">
    <subcellularLocation>
        <location evidence="1">Cell membrane</location>
        <topology evidence="1">Single-pass type I membrane protein</topology>
    </subcellularLocation>
</comment>
<keyword evidence="6" id="KW-0472">Membrane</keyword>
<evidence type="ECO:0000313" key="14">
    <source>
        <dbReference type="Proteomes" id="UP001591681"/>
    </source>
</evidence>
<reference evidence="13 14" key="1">
    <citation type="submission" date="2024-09" db="EMBL/GenBank/DDBJ databases">
        <title>A chromosome-level genome assembly of Gray's grenadier anchovy, Coilia grayii.</title>
        <authorList>
            <person name="Fu Z."/>
        </authorList>
    </citation>
    <scope>NUCLEOTIDE SEQUENCE [LARGE SCALE GENOMIC DNA]</scope>
    <source>
        <strain evidence="13">G4</strain>
        <tissue evidence="13">Muscle</tissue>
    </source>
</reference>
<keyword evidence="7" id="KW-1015">Disulfide bond</keyword>
<feature type="signal peptide" evidence="11">
    <location>
        <begin position="1"/>
        <end position="17"/>
    </location>
</feature>
<keyword evidence="2" id="KW-1003">Cell membrane</keyword>
<keyword evidence="9" id="KW-0325">Glycoprotein</keyword>
<evidence type="ECO:0000256" key="11">
    <source>
        <dbReference type="SAM" id="SignalP"/>
    </source>
</evidence>
<comment type="caution">
    <text evidence="13">The sequence shown here is derived from an EMBL/GenBank/DDBJ whole genome shotgun (WGS) entry which is preliminary data.</text>
</comment>
<evidence type="ECO:0000313" key="13">
    <source>
        <dbReference type="EMBL" id="KAL2089142.1"/>
    </source>
</evidence>
<dbReference type="AlphaFoldDB" id="A0ABD1JQJ4"/>
<dbReference type="Gene3D" id="2.60.40.10">
    <property type="entry name" value="Immunoglobulins"/>
    <property type="match status" value="1"/>
</dbReference>
<evidence type="ECO:0000256" key="3">
    <source>
        <dbReference type="ARBA" id="ARBA00022692"/>
    </source>
</evidence>
<sequence length="134" mass="14794">MSVRGILGAFIIVFSEGLILQGPSGPLHGKLGGVLQLPCSVMHPVALDELEVEWRRVDSKALVHLFQGGERRPESQSYEYRDRAHFFTTAEIAKGNYSLLLYNVTVDDAGSYICSVFTKQDSSEMTVEVETVGE</sequence>
<feature type="domain" description="Ig-like" evidence="12">
    <location>
        <begin position="32"/>
        <end position="130"/>
    </location>
</feature>
<evidence type="ECO:0000259" key="12">
    <source>
        <dbReference type="PROSITE" id="PS50835"/>
    </source>
</evidence>
<protein>
    <recommendedName>
        <fullName evidence="12">Ig-like domain-containing protein</fullName>
    </recommendedName>
</protein>
<dbReference type="InterPro" id="IPR013783">
    <property type="entry name" value="Ig-like_fold"/>
</dbReference>
<evidence type="ECO:0000256" key="8">
    <source>
        <dbReference type="ARBA" id="ARBA00023170"/>
    </source>
</evidence>
<evidence type="ECO:0000256" key="7">
    <source>
        <dbReference type="ARBA" id="ARBA00023157"/>
    </source>
</evidence>
<accession>A0ABD1JQJ4</accession>
<dbReference type="SMART" id="SM00406">
    <property type="entry name" value="IGv"/>
    <property type="match status" value="1"/>
</dbReference>
<proteinExistence type="predicted"/>
<dbReference type="FunFam" id="2.60.40.10:FF:000142">
    <property type="entry name" value="V-set domain-containing T-cell activation inhibitor 1"/>
    <property type="match status" value="1"/>
</dbReference>
<feature type="chain" id="PRO_5044870720" description="Ig-like domain-containing protein" evidence="11">
    <location>
        <begin position="18"/>
        <end position="134"/>
    </location>
</feature>
<evidence type="ECO:0000256" key="4">
    <source>
        <dbReference type="ARBA" id="ARBA00022729"/>
    </source>
</evidence>
<keyword evidence="14" id="KW-1185">Reference proteome</keyword>
<dbReference type="SMART" id="SM00409">
    <property type="entry name" value="IG"/>
    <property type="match status" value="1"/>
</dbReference>
<dbReference type="InterPro" id="IPR051713">
    <property type="entry name" value="T-cell_Activation_Regulation"/>
</dbReference>
<keyword evidence="10" id="KW-0393">Immunoglobulin domain</keyword>
<evidence type="ECO:0000256" key="2">
    <source>
        <dbReference type="ARBA" id="ARBA00022475"/>
    </source>
</evidence>
<dbReference type="SUPFAM" id="SSF48726">
    <property type="entry name" value="Immunoglobulin"/>
    <property type="match status" value="1"/>
</dbReference>
<dbReference type="InterPro" id="IPR003599">
    <property type="entry name" value="Ig_sub"/>
</dbReference>
<dbReference type="InterPro" id="IPR007110">
    <property type="entry name" value="Ig-like_dom"/>
</dbReference>